<evidence type="ECO:0000313" key="10">
    <source>
        <dbReference type="EMBL" id="PRP90958.1"/>
    </source>
</evidence>
<feature type="binding site" evidence="8">
    <location>
        <position position="102"/>
    </location>
    <ligand>
        <name>Mg(2+)</name>
        <dbReference type="ChEBI" id="CHEBI:18420"/>
    </ligand>
</feature>
<dbReference type="PANTHER" id="PTHR33653:SF1">
    <property type="entry name" value="RIBONUCLEASE VAPC2"/>
    <property type="match status" value="1"/>
</dbReference>
<evidence type="ECO:0000256" key="1">
    <source>
        <dbReference type="ARBA" id="ARBA00001946"/>
    </source>
</evidence>
<gene>
    <name evidence="8 10" type="primary">vapC</name>
    <name evidence="10" type="ORF">ENSA5_60330</name>
</gene>
<dbReference type="RefSeq" id="WP_106395214.1">
    <property type="nucleotide sequence ID" value="NZ_PVNK01000263.1"/>
</dbReference>
<dbReference type="GO" id="GO:0000287">
    <property type="term" value="F:magnesium ion binding"/>
    <property type="evidence" value="ECO:0007669"/>
    <property type="project" value="UniProtKB-UniRule"/>
</dbReference>
<dbReference type="HAMAP" id="MF_00265">
    <property type="entry name" value="VapC_Nob1"/>
    <property type="match status" value="1"/>
</dbReference>
<keyword evidence="6 8" id="KW-0460">Magnesium</keyword>
<evidence type="ECO:0000259" key="9">
    <source>
        <dbReference type="Pfam" id="PF01850"/>
    </source>
</evidence>
<keyword evidence="5 8" id="KW-0378">Hydrolase</keyword>
<evidence type="ECO:0000256" key="6">
    <source>
        <dbReference type="ARBA" id="ARBA00022842"/>
    </source>
</evidence>
<comment type="function">
    <text evidence="8">Toxic component of a toxin-antitoxin (TA) system. An RNase.</text>
</comment>
<keyword evidence="2 8" id="KW-1277">Toxin-antitoxin system</keyword>
<feature type="domain" description="PIN" evidence="9">
    <location>
        <begin position="10"/>
        <end position="127"/>
    </location>
</feature>
<protein>
    <recommendedName>
        <fullName evidence="8">Ribonuclease VapC</fullName>
        <shortName evidence="8">RNase VapC</shortName>
        <ecNumber evidence="8">3.1.-.-</ecNumber>
    </recommendedName>
    <alternativeName>
        <fullName evidence="8">Toxin VapC</fullName>
    </alternativeName>
</protein>
<comment type="cofactor">
    <cofactor evidence="1 8">
        <name>Mg(2+)</name>
        <dbReference type="ChEBI" id="CHEBI:18420"/>
    </cofactor>
</comment>
<dbReference type="GO" id="GO:0090729">
    <property type="term" value="F:toxin activity"/>
    <property type="evidence" value="ECO:0007669"/>
    <property type="project" value="UniProtKB-KW"/>
</dbReference>
<keyword evidence="3 8" id="KW-0540">Nuclease</keyword>
<evidence type="ECO:0000256" key="5">
    <source>
        <dbReference type="ARBA" id="ARBA00022801"/>
    </source>
</evidence>
<dbReference type="GO" id="GO:0004519">
    <property type="term" value="F:endonuclease activity"/>
    <property type="evidence" value="ECO:0007669"/>
    <property type="project" value="UniProtKB-KW"/>
</dbReference>
<sequence>MSAAILQPALVDTDTLHLVARGTDPGVRARARAYLAIHGQLTISALAAYEWVAGHVRVGREHGFARLAELCEQLPVDAEVSELAGELVGCVEAQGLRSGALDPVIAATAIVHDRVLVTRDRRSFEALRGAAQTLGRELELSDWTG</sequence>
<dbReference type="SUPFAM" id="SSF88723">
    <property type="entry name" value="PIN domain-like"/>
    <property type="match status" value="1"/>
</dbReference>
<proteinExistence type="inferred from homology"/>
<reference evidence="10 11" key="1">
    <citation type="submission" date="2018-03" db="EMBL/GenBank/DDBJ databases">
        <title>Draft Genome Sequences of the Obligatory Marine Myxobacteria Enhygromyxa salina SWB005.</title>
        <authorList>
            <person name="Poehlein A."/>
            <person name="Moghaddam J.A."/>
            <person name="Harms H."/>
            <person name="Alanjari M."/>
            <person name="Koenig G.M."/>
            <person name="Daniel R."/>
            <person name="Schaeberle T.F."/>
        </authorList>
    </citation>
    <scope>NUCLEOTIDE SEQUENCE [LARGE SCALE GENOMIC DNA]</scope>
    <source>
        <strain evidence="10 11">SWB005</strain>
    </source>
</reference>
<keyword evidence="11" id="KW-1185">Reference proteome</keyword>
<dbReference type="Pfam" id="PF01850">
    <property type="entry name" value="PIN"/>
    <property type="match status" value="1"/>
</dbReference>
<accession>A0A2S9XDL3</accession>
<dbReference type="Proteomes" id="UP000237968">
    <property type="component" value="Unassembled WGS sequence"/>
</dbReference>
<keyword evidence="4 8" id="KW-0479">Metal-binding</keyword>
<keyword evidence="8" id="KW-0800">Toxin</keyword>
<dbReference type="Gene3D" id="3.40.50.1010">
    <property type="entry name" value="5'-nuclease"/>
    <property type="match status" value="1"/>
</dbReference>
<dbReference type="PANTHER" id="PTHR33653">
    <property type="entry name" value="RIBONUCLEASE VAPC2"/>
    <property type="match status" value="1"/>
</dbReference>
<dbReference type="OrthoDB" id="9804823at2"/>
<evidence type="ECO:0000256" key="8">
    <source>
        <dbReference type="HAMAP-Rule" id="MF_00265"/>
    </source>
</evidence>
<comment type="caution">
    <text evidence="10">The sequence shown here is derived from an EMBL/GenBank/DDBJ whole genome shotgun (WGS) entry which is preliminary data.</text>
</comment>
<name>A0A2S9XDL3_9BACT</name>
<evidence type="ECO:0000256" key="7">
    <source>
        <dbReference type="ARBA" id="ARBA00038093"/>
    </source>
</evidence>
<evidence type="ECO:0000256" key="3">
    <source>
        <dbReference type="ARBA" id="ARBA00022722"/>
    </source>
</evidence>
<dbReference type="InterPro" id="IPR002716">
    <property type="entry name" value="PIN_dom"/>
</dbReference>
<comment type="similarity">
    <text evidence="7 8">Belongs to the PINc/VapC protein family.</text>
</comment>
<dbReference type="InterPro" id="IPR022907">
    <property type="entry name" value="VapC_family"/>
</dbReference>
<dbReference type="EC" id="3.1.-.-" evidence="8"/>
<dbReference type="GO" id="GO:0004540">
    <property type="term" value="F:RNA nuclease activity"/>
    <property type="evidence" value="ECO:0007669"/>
    <property type="project" value="InterPro"/>
</dbReference>
<evidence type="ECO:0000256" key="2">
    <source>
        <dbReference type="ARBA" id="ARBA00022649"/>
    </source>
</evidence>
<keyword evidence="10" id="KW-0255">Endonuclease</keyword>
<dbReference type="GO" id="GO:0016787">
    <property type="term" value="F:hydrolase activity"/>
    <property type="evidence" value="ECO:0007669"/>
    <property type="project" value="UniProtKB-KW"/>
</dbReference>
<organism evidence="10 11">
    <name type="scientific">Enhygromyxa salina</name>
    <dbReference type="NCBI Taxonomy" id="215803"/>
    <lineage>
        <taxon>Bacteria</taxon>
        <taxon>Pseudomonadati</taxon>
        <taxon>Myxococcota</taxon>
        <taxon>Polyangia</taxon>
        <taxon>Nannocystales</taxon>
        <taxon>Nannocystaceae</taxon>
        <taxon>Enhygromyxa</taxon>
    </lineage>
</organism>
<dbReference type="InterPro" id="IPR029060">
    <property type="entry name" value="PIN-like_dom_sf"/>
</dbReference>
<feature type="binding site" evidence="8">
    <location>
        <position position="12"/>
    </location>
    <ligand>
        <name>Mg(2+)</name>
        <dbReference type="ChEBI" id="CHEBI:18420"/>
    </ligand>
</feature>
<dbReference type="InterPro" id="IPR050556">
    <property type="entry name" value="Type_II_TA_system_RNase"/>
</dbReference>
<dbReference type="EMBL" id="PVNK01000263">
    <property type="protein sequence ID" value="PRP90958.1"/>
    <property type="molecule type" value="Genomic_DNA"/>
</dbReference>
<evidence type="ECO:0000256" key="4">
    <source>
        <dbReference type="ARBA" id="ARBA00022723"/>
    </source>
</evidence>
<dbReference type="AlphaFoldDB" id="A0A2S9XDL3"/>
<evidence type="ECO:0000313" key="11">
    <source>
        <dbReference type="Proteomes" id="UP000237968"/>
    </source>
</evidence>